<evidence type="ECO:0000256" key="3">
    <source>
        <dbReference type="SAM" id="Phobius"/>
    </source>
</evidence>
<gene>
    <name evidence="5" type="primary">ycdT_1</name>
    <name evidence="5" type="ORF">LAX5112_00045</name>
</gene>
<dbReference type="Proteomes" id="UP000053235">
    <property type="component" value="Unassembled WGS sequence"/>
</dbReference>
<keyword evidence="5" id="KW-0548">Nucleotidyltransferase</keyword>
<dbReference type="InterPro" id="IPR050469">
    <property type="entry name" value="Diguanylate_Cyclase"/>
</dbReference>
<feature type="transmembrane region" description="Helical" evidence="3">
    <location>
        <begin position="40"/>
        <end position="61"/>
    </location>
</feature>
<dbReference type="InterPro" id="IPR000160">
    <property type="entry name" value="GGDEF_dom"/>
</dbReference>
<dbReference type="GO" id="GO:1902201">
    <property type="term" value="P:negative regulation of bacterial-type flagellum-dependent cell motility"/>
    <property type="evidence" value="ECO:0007669"/>
    <property type="project" value="TreeGrafter"/>
</dbReference>
<evidence type="ECO:0000256" key="1">
    <source>
        <dbReference type="ARBA" id="ARBA00012528"/>
    </source>
</evidence>
<dbReference type="STRING" id="388408.LAX5112_00045"/>
<evidence type="ECO:0000313" key="5">
    <source>
        <dbReference type="EMBL" id="CTQ63726.1"/>
    </source>
</evidence>
<dbReference type="GO" id="GO:0052621">
    <property type="term" value="F:diguanylate cyclase activity"/>
    <property type="evidence" value="ECO:0007669"/>
    <property type="project" value="UniProtKB-EC"/>
</dbReference>
<dbReference type="SUPFAM" id="SSF55073">
    <property type="entry name" value="Nucleotide cyclase"/>
    <property type="match status" value="1"/>
</dbReference>
<dbReference type="PANTHER" id="PTHR45138">
    <property type="entry name" value="REGULATORY COMPONENTS OF SENSORY TRANSDUCTION SYSTEM"/>
    <property type="match status" value="1"/>
</dbReference>
<dbReference type="EMBL" id="CXWD01000001">
    <property type="protein sequence ID" value="CTQ63726.1"/>
    <property type="molecule type" value="Genomic_DNA"/>
</dbReference>
<keyword evidence="5" id="KW-0808">Transferase</keyword>
<evidence type="ECO:0000313" key="6">
    <source>
        <dbReference type="Proteomes" id="UP000053235"/>
    </source>
</evidence>
<feature type="transmembrane region" description="Helical" evidence="3">
    <location>
        <begin position="155"/>
        <end position="178"/>
    </location>
</feature>
<dbReference type="PROSITE" id="PS50887">
    <property type="entry name" value="GGDEF"/>
    <property type="match status" value="1"/>
</dbReference>
<dbReference type="SMART" id="SM00267">
    <property type="entry name" value="GGDEF"/>
    <property type="match status" value="1"/>
</dbReference>
<feature type="transmembrane region" description="Helical" evidence="3">
    <location>
        <begin position="190"/>
        <end position="212"/>
    </location>
</feature>
<dbReference type="NCBIfam" id="TIGR00254">
    <property type="entry name" value="GGDEF"/>
    <property type="match status" value="1"/>
</dbReference>
<keyword evidence="3" id="KW-0472">Membrane</keyword>
<organism evidence="5 6">
    <name type="scientific">Roseibium alexandrii</name>
    <dbReference type="NCBI Taxonomy" id="388408"/>
    <lineage>
        <taxon>Bacteria</taxon>
        <taxon>Pseudomonadati</taxon>
        <taxon>Pseudomonadota</taxon>
        <taxon>Alphaproteobacteria</taxon>
        <taxon>Hyphomicrobiales</taxon>
        <taxon>Stappiaceae</taxon>
        <taxon>Roseibium</taxon>
    </lineage>
</organism>
<dbReference type="Pfam" id="PF00990">
    <property type="entry name" value="GGDEF"/>
    <property type="match status" value="1"/>
</dbReference>
<dbReference type="InterPro" id="IPR029787">
    <property type="entry name" value="Nucleotide_cyclase"/>
</dbReference>
<comment type="catalytic activity">
    <reaction evidence="2">
        <text>2 GTP = 3',3'-c-di-GMP + 2 diphosphate</text>
        <dbReference type="Rhea" id="RHEA:24898"/>
        <dbReference type="ChEBI" id="CHEBI:33019"/>
        <dbReference type="ChEBI" id="CHEBI:37565"/>
        <dbReference type="ChEBI" id="CHEBI:58805"/>
        <dbReference type="EC" id="2.7.7.65"/>
    </reaction>
</comment>
<feature type="transmembrane region" description="Helical" evidence="3">
    <location>
        <begin position="95"/>
        <end position="117"/>
    </location>
</feature>
<protein>
    <recommendedName>
        <fullName evidence="1">diguanylate cyclase</fullName>
        <ecNumber evidence="1">2.7.7.65</ecNumber>
    </recommendedName>
</protein>
<keyword evidence="6" id="KW-1185">Reference proteome</keyword>
<feature type="transmembrane region" description="Helical" evidence="3">
    <location>
        <begin position="123"/>
        <end position="143"/>
    </location>
</feature>
<feature type="transmembrane region" description="Helical" evidence="3">
    <location>
        <begin position="6"/>
        <end position="28"/>
    </location>
</feature>
<dbReference type="PANTHER" id="PTHR45138:SF9">
    <property type="entry name" value="DIGUANYLATE CYCLASE DGCM-RELATED"/>
    <property type="match status" value="1"/>
</dbReference>
<keyword evidence="3" id="KW-1133">Transmembrane helix</keyword>
<feature type="transmembrane region" description="Helical" evidence="3">
    <location>
        <begin position="67"/>
        <end position="83"/>
    </location>
</feature>
<dbReference type="Gene3D" id="3.30.70.270">
    <property type="match status" value="1"/>
</dbReference>
<dbReference type="EC" id="2.7.7.65" evidence="1"/>
<accession>A0A0M6ZNH8</accession>
<proteinExistence type="predicted"/>
<dbReference type="CDD" id="cd01949">
    <property type="entry name" value="GGDEF"/>
    <property type="match status" value="1"/>
</dbReference>
<dbReference type="GO" id="GO:0005886">
    <property type="term" value="C:plasma membrane"/>
    <property type="evidence" value="ECO:0007669"/>
    <property type="project" value="TreeGrafter"/>
</dbReference>
<feature type="domain" description="GGDEF" evidence="4">
    <location>
        <begin position="254"/>
        <end position="386"/>
    </location>
</feature>
<reference evidence="6" key="1">
    <citation type="submission" date="2015-07" db="EMBL/GenBank/DDBJ databases">
        <authorList>
            <person name="Rodrigo-Torres Lidia"/>
            <person name="Arahal R.David."/>
        </authorList>
    </citation>
    <scope>NUCLEOTIDE SEQUENCE [LARGE SCALE GENOMIC DNA]</scope>
    <source>
        <strain evidence="6">CECT 5112</strain>
    </source>
</reference>
<name>A0A0M6ZNH8_9HYPH</name>
<keyword evidence="3" id="KW-0812">Transmembrane</keyword>
<evidence type="ECO:0000256" key="2">
    <source>
        <dbReference type="ARBA" id="ARBA00034247"/>
    </source>
</evidence>
<dbReference type="GO" id="GO:0043709">
    <property type="term" value="P:cell adhesion involved in single-species biofilm formation"/>
    <property type="evidence" value="ECO:0007669"/>
    <property type="project" value="TreeGrafter"/>
</dbReference>
<sequence length="408" mass="44263">MLDVKTILFSLVVAELTASAVLCFLFFFWKHRDRAGHLSFGLWSIAFLLGAIGTLLISFRGVLPDDLTIIAANFLILFATGLRRSGVAAFFCQPLRLWIAAGFAGVWLLLCSVPEIATTLSSRVAFVQPVMMLYIAWSAIICLRWNTENLVTPKVYAFSAALETSAHFSLLTALGFGAGNGLFEAISGHVILIALLLIMVAMVLSMFTALAMPIERSLLQFKSAAYRDCLTGLPNRRAVFERAEAFKSVSGANNCLTVIRFDIDEFKRVNDKHGHATGDLVLQVFGRVCEETRPVDTVAGRLGGDEFVILSTRMEPSKARILAERIRAHFAAACSEETEGAVQVGLSAGVSSVPLDLGLDEALEIADRAMYEAKASGRGKTVVGSAEKARVFSGAEEPQFAFYNPHPA</sequence>
<evidence type="ECO:0000259" key="4">
    <source>
        <dbReference type="PROSITE" id="PS50887"/>
    </source>
</evidence>
<dbReference type="InterPro" id="IPR043128">
    <property type="entry name" value="Rev_trsase/Diguanyl_cyclase"/>
</dbReference>
<dbReference type="AlphaFoldDB" id="A0A0M6ZNH8"/>